<gene>
    <name evidence="1" type="ORF">GO493_28755</name>
</gene>
<comment type="caution">
    <text evidence="1">The sequence shown here is derived from an EMBL/GenBank/DDBJ whole genome shotgun (WGS) entry which is preliminary data.</text>
</comment>
<dbReference type="Proteomes" id="UP000461730">
    <property type="component" value="Unassembled WGS sequence"/>
</dbReference>
<evidence type="ECO:0000313" key="2">
    <source>
        <dbReference type="Proteomes" id="UP000461730"/>
    </source>
</evidence>
<dbReference type="PROSITE" id="PS51257">
    <property type="entry name" value="PROKAR_LIPOPROTEIN"/>
    <property type="match status" value="1"/>
</dbReference>
<reference evidence="1 2" key="1">
    <citation type="submission" date="2019-12" db="EMBL/GenBank/DDBJ databases">
        <title>Chitinophaga sp. strain ysch24 (GDMCC 1.1355), whole genome shotgun sequence.</title>
        <authorList>
            <person name="Zhang X."/>
        </authorList>
    </citation>
    <scope>NUCLEOTIDE SEQUENCE [LARGE SCALE GENOMIC DNA]</scope>
    <source>
        <strain evidence="2">ysch24</strain>
    </source>
</reference>
<dbReference type="AlphaFoldDB" id="A0A7K1UD33"/>
<evidence type="ECO:0000313" key="1">
    <source>
        <dbReference type="EMBL" id="MVT12282.1"/>
    </source>
</evidence>
<dbReference type="RefSeq" id="WP_157309702.1">
    <property type="nucleotide sequence ID" value="NZ_WRXN01000021.1"/>
</dbReference>
<proteinExistence type="predicted"/>
<sequence length="187" mass="21465">MKYLIYLIGVILLGVSCKRPINDSKNDLMKLVYQNQKSYYNKSLSDKPDYINIINFGSKGRAKLYKKNGIQPVQIKDFIILEGFSSGWGYYRGLLISDDTSYFYSNGTTGKWDFQPIELDSNIEKETGIRKDIIDKVRSWDTMHINDKKKQLGSLVSDGFVFIATKVKFNGSHDTQIETIAFDEFVP</sequence>
<keyword evidence="2" id="KW-1185">Reference proteome</keyword>
<name>A0A7K1UD33_9BACT</name>
<accession>A0A7K1UD33</accession>
<dbReference type="EMBL" id="WRXN01000021">
    <property type="protein sequence ID" value="MVT12282.1"/>
    <property type="molecule type" value="Genomic_DNA"/>
</dbReference>
<organism evidence="1 2">
    <name type="scientific">Chitinophaga tropicalis</name>
    <dbReference type="NCBI Taxonomy" id="2683588"/>
    <lineage>
        <taxon>Bacteria</taxon>
        <taxon>Pseudomonadati</taxon>
        <taxon>Bacteroidota</taxon>
        <taxon>Chitinophagia</taxon>
        <taxon>Chitinophagales</taxon>
        <taxon>Chitinophagaceae</taxon>
        <taxon>Chitinophaga</taxon>
    </lineage>
</organism>
<protein>
    <submittedName>
        <fullName evidence="1">Uncharacterized protein</fullName>
    </submittedName>
</protein>